<dbReference type="Proteomes" id="UP000286415">
    <property type="component" value="Unassembled WGS sequence"/>
</dbReference>
<evidence type="ECO:0000313" key="1">
    <source>
        <dbReference type="EMBL" id="KAG5442293.1"/>
    </source>
</evidence>
<gene>
    <name evidence="1" type="ORF">CSKR_104857</name>
</gene>
<name>A0A3R7CFW6_CLOSI</name>
<dbReference type="InParanoid" id="A0A3R7CFW6"/>
<proteinExistence type="predicted"/>
<organism evidence="1 2">
    <name type="scientific">Clonorchis sinensis</name>
    <name type="common">Chinese liver fluke</name>
    <dbReference type="NCBI Taxonomy" id="79923"/>
    <lineage>
        <taxon>Eukaryota</taxon>
        <taxon>Metazoa</taxon>
        <taxon>Spiralia</taxon>
        <taxon>Lophotrochozoa</taxon>
        <taxon>Platyhelminthes</taxon>
        <taxon>Trematoda</taxon>
        <taxon>Digenea</taxon>
        <taxon>Opisthorchiida</taxon>
        <taxon>Opisthorchiata</taxon>
        <taxon>Opisthorchiidae</taxon>
        <taxon>Clonorchis</taxon>
    </lineage>
</organism>
<sequence>MWFCERLTWNPSESIVDDVFKQLNLLHQAASSYSWHDIRYIALHCITYIHVSRYLEYPTNWNMRRPGAAHSVAWEHHKREIQLGYR</sequence>
<protein>
    <submittedName>
        <fullName evidence="1">Uncharacterized protein</fullName>
    </submittedName>
</protein>
<reference evidence="1 2" key="1">
    <citation type="journal article" date="2018" name="Biotechnol. Adv.">
        <title>Improved genomic resources and new bioinformatic workflow for the carcinogenic parasite Clonorchis sinensis: Biotechnological implications.</title>
        <authorList>
            <person name="Wang D."/>
            <person name="Korhonen P.K."/>
            <person name="Gasser R.B."/>
            <person name="Young N.D."/>
        </authorList>
    </citation>
    <scope>NUCLEOTIDE SEQUENCE [LARGE SCALE GENOMIC DNA]</scope>
    <source>
        <strain evidence="1">Cs-k2</strain>
    </source>
</reference>
<accession>A0A3R7CFW6</accession>
<evidence type="ECO:0000313" key="2">
    <source>
        <dbReference type="Proteomes" id="UP000286415"/>
    </source>
</evidence>
<keyword evidence="2" id="KW-1185">Reference proteome</keyword>
<reference evidence="1 2" key="2">
    <citation type="journal article" date="2021" name="Genomics">
        <title>High-quality reference genome for Clonorchis sinensis.</title>
        <authorList>
            <person name="Young N.D."/>
            <person name="Stroehlein A.J."/>
            <person name="Kinkar L."/>
            <person name="Wang T."/>
            <person name="Sohn W.M."/>
            <person name="Chang B.C.H."/>
            <person name="Kaur P."/>
            <person name="Weisz D."/>
            <person name="Dudchenko O."/>
            <person name="Aiden E.L."/>
            <person name="Korhonen P.K."/>
            <person name="Gasser R.B."/>
        </authorList>
    </citation>
    <scope>NUCLEOTIDE SEQUENCE [LARGE SCALE GENOMIC DNA]</scope>
    <source>
        <strain evidence="1">Cs-k2</strain>
    </source>
</reference>
<comment type="caution">
    <text evidence="1">The sequence shown here is derived from an EMBL/GenBank/DDBJ whole genome shotgun (WGS) entry which is preliminary data.</text>
</comment>
<dbReference type="AlphaFoldDB" id="A0A3R7CFW6"/>
<dbReference type="EMBL" id="NIRI02000076">
    <property type="protein sequence ID" value="KAG5442293.1"/>
    <property type="molecule type" value="Genomic_DNA"/>
</dbReference>